<organism evidence="6 7">
    <name type="scientific">Limnohabitans planktonicus II-D5</name>
    <dbReference type="NCBI Taxonomy" id="1293045"/>
    <lineage>
        <taxon>Bacteria</taxon>
        <taxon>Pseudomonadati</taxon>
        <taxon>Pseudomonadota</taxon>
        <taxon>Betaproteobacteria</taxon>
        <taxon>Burkholderiales</taxon>
        <taxon>Comamonadaceae</taxon>
        <taxon>Limnohabitans</taxon>
    </lineage>
</organism>
<evidence type="ECO:0000259" key="5">
    <source>
        <dbReference type="PROSITE" id="PS50975"/>
    </source>
</evidence>
<dbReference type="SUPFAM" id="SSF52210">
    <property type="entry name" value="Succinyl-CoA synthetase domains"/>
    <property type="match status" value="2"/>
</dbReference>
<reference evidence="6" key="1">
    <citation type="submission" date="2017-04" db="EMBL/GenBank/DDBJ databases">
        <title>Unexpected and diverse lifestyles within the genus Limnohabitans.</title>
        <authorList>
            <person name="Kasalicky V."/>
            <person name="Mehrshad M."/>
            <person name="Andrei S.-A."/>
            <person name="Salcher M."/>
            <person name="Kratochvilova H."/>
            <person name="Simek K."/>
            <person name="Ghai R."/>
        </authorList>
    </citation>
    <scope>NUCLEOTIDE SEQUENCE [LARGE SCALE GENOMIC DNA]</scope>
    <source>
        <strain evidence="6">II-D5</strain>
    </source>
</reference>
<dbReference type="AlphaFoldDB" id="A0A2T7UIR4"/>
<evidence type="ECO:0000256" key="3">
    <source>
        <dbReference type="ARBA" id="ARBA00022840"/>
    </source>
</evidence>
<sequence length="715" mass="77226">MAVWWSMSTVEMGALNMNSQRMNHKLNALLRPRSIAIVGASARADGFGQQLLTSIESLGYEGEIFLINPKYTEINGRPAYPHLAALPQPVDCVAMAVADASLPQQLALAAQAKAGSAVLFGRAHGHTDSGETLMNALARIAREGDMQLCGANCMGFVNLEDKLQMTGFPFSTLKEPGKVALISHSGSTWSGIVGNLRQLRFNYAISAGQELATGVAEYIDFLVAQPSTRVICLVLETVRQPEAFLAALQRATARGIVVIALKLGRSVQGQIFAQSHSGAMSGSADVYDAIFERNGVINVRSLDELMDTAELFAAERRPHNGWIGLGCDSGGERQLIADLSEPLQLPFAPLSTETVTRLEALLDEGIEATNPLDYWGDGKDVIAPALLALAEEPQVGTLVMATNIPDGQDFTNVCTRALQTVWESTTKPVVLMGNVANTMSPAECQRYRSWGIPVLMGTETALRALKHYAQYQTPSLQAEQASESLNRFDPERVGHWQQQLVQSARQGQSLQSMGMLTDFGLPVATSRIVHDSDSAIQFAHDIGYPLVAKIESPDIAHKSDVGGVILNIQNDDGLQLAYARLQAVAPGPVLLQQQVRGTELILGMQQDAQFGPVFTVGFGGIFVEIFKDFVTLLPSDSAERIGAQLQKLKTYPLLNGARGRAATDLSQLVQVVQRFMAMGMALSTHVQEMEINPLLVDGARMVAVDLLVIPKKETP</sequence>
<evidence type="ECO:0000256" key="2">
    <source>
        <dbReference type="ARBA" id="ARBA00022741"/>
    </source>
</evidence>
<comment type="caution">
    <text evidence="6">The sequence shown here is derived from an EMBL/GenBank/DDBJ whole genome shotgun (WGS) entry which is preliminary data.</text>
</comment>
<dbReference type="PROSITE" id="PS50975">
    <property type="entry name" value="ATP_GRASP"/>
    <property type="match status" value="1"/>
</dbReference>
<evidence type="ECO:0000313" key="7">
    <source>
        <dbReference type="Proteomes" id="UP000037507"/>
    </source>
</evidence>
<dbReference type="InterPro" id="IPR051538">
    <property type="entry name" value="Acyl-CoA_Synth/Transferase"/>
</dbReference>
<dbReference type="InterPro" id="IPR013815">
    <property type="entry name" value="ATP_grasp_subdomain_1"/>
</dbReference>
<gene>
    <name evidence="6" type="ORF">H663_000560</name>
</gene>
<evidence type="ECO:0000256" key="4">
    <source>
        <dbReference type="PROSITE-ProRule" id="PRU00409"/>
    </source>
</evidence>
<dbReference type="InterPro" id="IPR032875">
    <property type="entry name" value="Succ_CoA_lig_flav_dom"/>
</dbReference>
<evidence type="ECO:0000256" key="1">
    <source>
        <dbReference type="ARBA" id="ARBA00022598"/>
    </source>
</evidence>
<dbReference type="Pfam" id="PF13380">
    <property type="entry name" value="CoA_binding_2"/>
    <property type="match status" value="1"/>
</dbReference>
<dbReference type="InterPro" id="IPR011761">
    <property type="entry name" value="ATP-grasp"/>
</dbReference>
<dbReference type="InterPro" id="IPR036291">
    <property type="entry name" value="NAD(P)-bd_dom_sf"/>
</dbReference>
<dbReference type="GO" id="GO:0005524">
    <property type="term" value="F:ATP binding"/>
    <property type="evidence" value="ECO:0007669"/>
    <property type="project" value="UniProtKB-UniRule"/>
</dbReference>
<dbReference type="PANTHER" id="PTHR43334">
    <property type="entry name" value="ACETATE--COA LIGASE [ADP-FORMING]"/>
    <property type="match status" value="1"/>
</dbReference>
<dbReference type="InterPro" id="IPR016102">
    <property type="entry name" value="Succinyl-CoA_synth-like"/>
</dbReference>
<accession>A0A2T7UIR4</accession>
<dbReference type="PANTHER" id="PTHR43334:SF1">
    <property type="entry name" value="3-HYDROXYPROPIONATE--COA LIGASE [ADP-FORMING]"/>
    <property type="match status" value="1"/>
</dbReference>
<dbReference type="SUPFAM" id="SSF56059">
    <property type="entry name" value="Glutathione synthetase ATP-binding domain-like"/>
    <property type="match status" value="1"/>
</dbReference>
<dbReference type="Gene3D" id="3.30.1490.20">
    <property type="entry name" value="ATP-grasp fold, A domain"/>
    <property type="match status" value="1"/>
</dbReference>
<evidence type="ECO:0000313" key="6">
    <source>
        <dbReference type="EMBL" id="PVE44547.1"/>
    </source>
</evidence>
<keyword evidence="1" id="KW-0436">Ligase</keyword>
<dbReference type="SMART" id="SM00881">
    <property type="entry name" value="CoA_binding"/>
    <property type="match status" value="1"/>
</dbReference>
<dbReference type="Gene3D" id="3.30.470.20">
    <property type="entry name" value="ATP-grasp fold, B domain"/>
    <property type="match status" value="1"/>
</dbReference>
<dbReference type="Pfam" id="PF13607">
    <property type="entry name" value="Succ_CoA_lig"/>
    <property type="match status" value="1"/>
</dbReference>
<dbReference type="STRING" id="1293045.H663_11290"/>
<keyword evidence="3 4" id="KW-0067">ATP-binding</keyword>
<dbReference type="SUPFAM" id="SSF51735">
    <property type="entry name" value="NAD(P)-binding Rossmann-fold domains"/>
    <property type="match status" value="1"/>
</dbReference>
<dbReference type="OrthoDB" id="9807426at2"/>
<name>A0A2T7UIR4_9BURK</name>
<dbReference type="EMBL" id="LFYT02000001">
    <property type="protein sequence ID" value="PVE44547.1"/>
    <property type="molecule type" value="Genomic_DNA"/>
</dbReference>
<protein>
    <recommendedName>
        <fullName evidence="5">ATP-grasp domain-containing protein</fullName>
    </recommendedName>
</protein>
<feature type="domain" description="ATP-grasp" evidence="5">
    <location>
        <begin position="513"/>
        <end position="549"/>
    </location>
</feature>
<dbReference type="Proteomes" id="UP000037507">
    <property type="component" value="Unassembled WGS sequence"/>
</dbReference>
<keyword evidence="2 4" id="KW-0547">Nucleotide-binding</keyword>
<keyword evidence="7" id="KW-1185">Reference proteome</keyword>
<dbReference type="InterPro" id="IPR003781">
    <property type="entry name" value="CoA-bd"/>
</dbReference>
<dbReference type="Gene3D" id="3.40.50.720">
    <property type="entry name" value="NAD(P)-binding Rossmann-like Domain"/>
    <property type="match status" value="1"/>
</dbReference>
<proteinExistence type="predicted"/>
<dbReference type="GO" id="GO:0016874">
    <property type="term" value="F:ligase activity"/>
    <property type="evidence" value="ECO:0007669"/>
    <property type="project" value="UniProtKB-KW"/>
</dbReference>
<dbReference type="Gene3D" id="3.40.50.261">
    <property type="entry name" value="Succinyl-CoA synthetase domains"/>
    <property type="match status" value="2"/>
</dbReference>
<dbReference type="Pfam" id="PF13549">
    <property type="entry name" value="ATP-grasp_5"/>
    <property type="match status" value="1"/>
</dbReference>
<dbReference type="GO" id="GO:0046872">
    <property type="term" value="F:metal ion binding"/>
    <property type="evidence" value="ECO:0007669"/>
    <property type="project" value="InterPro"/>
</dbReference>